<accession>A0ABW2TJ94</accession>
<evidence type="ECO:0000313" key="3">
    <source>
        <dbReference type="Proteomes" id="UP001596512"/>
    </source>
</evidence>
<dbReference type="Proteomes" id="UP001596512">
    <property type="component" value="Unassembled WGS sequence"/>
</dbReference>
<sequence length="68" mass="7323">MLGLQVFAWTQPDVPGPGAWAVLAHAGLAGFAVAAQWQADRRRGPQAALAMLLVTIACGVAIWYFWWA</sequence>
<proteinExistence type="predicted"/>
<protein>
    <submittedName>
        <fullName evidence="2">Uncharacterized protein</fullName>
    </submittedName>
</protein>
<keyword evidence="1" id="KW-0472">Membrane</keyword>
<comment type="caution">
    <text evidence="2">The sequence shown here is derived from an EMBL/GenBank/DDBJ whole genome shotgun (WGS) entry which is preliminary data.</text>
</comment>
<evidence type="ECO:0000313" key="2">
    <source>
        <dbReference type="EMBL" id="MFC7613105.1"/>
    </source>
</evidence>
<dbReference type="EMBL" id="JBHTEY010000004">
    <property type="protein sequence ID" value="MFC7613105.1"/>
    <property type="molecule type" value="Genomic_DNA"/>
</dbReference>
<feature type="transmembrane region" description="Helical" evidence="1">
    <location>
        <begin position="18"/>
        <end position="35"/>
    </location>
</feature>
<gene>
    <name evidence="2" type="ORF">ACFQV2_05190</name>
</gene>
<reference evidence="3" key="1">
    <citation type="journal article" date="2019" name="Int. J. Syst. Evol. Microbiol.">
        <title>The Global Catalogue of Microorganisms (GCM) 10K type strain sequencing project: providing services to taxonomists for standard genome sequencing and annotation.</title>
        <authorList>
            <consortium name="The Broad Institute Genomics Platform"/>
            <consortium name="The Broad Institute Genome Sequencing Center for Infectious Disease"/>
            <person name="Wu L."/>
            <person name="Ma J."/>
        </authorList>
    </citation>
    <scope>NUCLEOTIDE SEQUENCE [LARGE SCALE GENOMIC DNA]</scope>
    <source>
        <strain evidence="3">JCM 17695</strain>
    </source>
</reference>
<organism evidence="2 3">
    <name type="scientific">Actinokineospora soli</name>
    <dbReference type="NCBI Taxonomy" id="1048753"/>
    <lineage>
        <taxon>Bacteria</taxon>
        <taxon>Bacillati</taxon>
        <taxon>Actinomycetota</taxon>
        <taxon>Actinomycetes</taxon>
        <taxon>Pseudonocardiales</taxon>
        <taxon>Pseudonocardiaceae</taxon>
        <taxon>Actinokineospora</taxon>
    </lineage>
</organism>
<feature type="transmembrane region" description="Helical" evidence="1">
    <location>
        <begin position="47"/>
        <end position="66"/>
    </location>
</feature>
<keyword evidence="1" id="KW-1133">Transmembrane helix</keyword>
<keyword evidence="1" id="KW-0812">Transmembrane</keyword>
<keyword evidence="3" id="KW-1185">Reference proteome</keyword>
<name>A0ABW2TJ94_9PSEU</name>
<evidence type="ECO:0000256" key="1">
    <source>
        <dbReference type="SAM" id="Phobius"/>
    </source>
</evidence>